<dbReference type="PANTHER" id="PTHR38848:SF3">
    <property type="entry name" value="G-PROTEIN COUPLED RECEPTORS FAMILY 3 PROFILE DOMAIN-CONTAINING PROTEIN"/>
    <property type="match status" value="1"/>
</dbReference>
<proteinExistence type="predicted"/>
<keyword evidence="2" id="KW-0812">Transmembrane</keyword>
<evidence type="ECO:0000256" key="1">
    <source>
        <dbReference type="SAM" id="MobiDB-lite"/>
    </source>
</evidence>
<dbReference type="EMBL" id="JAEPRC010000109">
    <property type="protein sequence ID" value="KAG2208643.1"/>
    <property type="molecule type" value="Genomic_DNA"/>
</dbReference>
<evidence type="ECO:0000313" key="4">
    <source>
        <dbReference type="Proteomes" id="UP000650833"/>
    </source>
</evidence>
<evidence type="ECO:0000256" key="2">
    <source>
        <dbReference type="SAM" id="Phobius"/>
    </source>
</evidence>
<dbReference type="AlphaFoldDB" id="A0A8H7V9R7"/>
<feature type="region of interest" description="Disordered" evidence="1">
    <location>
        <begin position="319"/>
        <end position="340"/>
    </location>
</feature>
<feature type="transmembrane region" description="Helical" evidence="2">
    <location>
        <begin position="219"/>
        <end position="238"/>
    </location>
</feature>
<organism evidence="3 4">
    <name type="scientific">Mucor plumbeus</name>
    <dbReference type="NCBI Taxonomy" id="97098"/>
    <lineage>
        <taxon>Eukaryota</taxon>
        <taxon>Fungi</taxon>
        <taxon>Fungi incertae sedis</taxon>
        <taxon>Mucoromycota</taxon>
        <taxon>Mucoromycotina</taxon>
        <taxon>Mucoromycetes</taxon>
        <taxon>Mucorales</taxon>
        <taxon>Mucorineae</taxon>
        <taxon>Mucoraceae</taxon>
        <taxon>Mucor</taxon>
    </lineage>
</organism>
<evidence type="ECO:0000313" key="3">
    <source>
        <dbReference type="EMBL" id="KAG2208643.1"/>
    </source>
</evidence>
<dbReference type="Proteomes" id="UP000650833">
    <property type="component" value="Unassembled WGS sequence"/>
</dbReference>
<name>A0A8H7V9R7_9FUNG</name>
<reference evidence="3" key="1">
    <citation type="submission" date="2020-12" db="EMBL/GenBank/DDBJ databases">
        <title>Metabolic potential, ecology and presence of endohyphal bacteria is reflected in genomic diversity of Mucoromycotina.</title>
        <authorList>
            <person name="Muszewska A."/>
            <person name="Okrasinska A."/>
            <person name="Steczkiewicz K."/>
            <person name="Drgas O."/>
            <person name="Orlowska M."/>
            <person name="Perlinska-Lenart U."/>
            <person name="Aleksandrzak-Piekarczyk T."/>
            <person name="Szatraj K."/>
            <person name="Zielenkiewicz U."/>
            <person name="Pilsyk S."/>
            <person name="Malc E."/>
            <person name="Mieczkowski P."/>
            <person name="Kruszewska J.S."/>
            <person name="Biernat P."/>
            <person name="Pawlowska J."/>
        </authorList>
    </citation>
    <scope>NUCLEOTIDE SEQUENCE</scope>
    <source>
        <strain evidence="3">CBS 226.32</strain>
    </source>
</reference>
<keyword evidence="2" id="KW-1133">Transmembrane helix</keyword>
<dbReference type="PANTHER" id="PTHR38848">
    <property type="entry name" value="G-PROTEIN COUPLED RECEPTORS FAMILY 3 PROFILE DOMAIN-CONTAINING PROTEIN"/>
    <property type="match status" value="1"/>
</dbReference>
<keyword evidence="2" id="KW-0472">Membrane</keyword>
<feature type="compositionally biased region" description="Polar residues" evidence="1">
    <location>
        <begin position="322"/>
        <end position="340"/>
    </location>
</feature>
<accession>A0A8H7V9R7</accession>
<comment type="caution">
    <text evidence="3">The sequence shown here is derived from an EMBL/GenBank/DDBJ whole genome shotgun (WGS) entry which is preliminary data.</text>
</comment>
<feature type="transmembrane region" description="Helical" evidence="2">
    <location>
        <begin position="135"/>
        <end position="153"/>
    </location>
</feature>
<feature type="transmembrane region" description="Helical" evidence="2">
    <location>
        <begin position="93"/>
        <end position="114"/>
    </location>
</feature>
<gene>
    <name evidence="3" type="ORF">INT46_001369</name>
</gene>
<sequence>MDNKTISNVNANTIFDLSLINPDGLEIASELTSLTCITVLALALGSKTYGEKLKSLNYGRILVILLYSLSWAFATTSIIVVSTNNNNLVSCTLGMLACDFFYAGSKIAIYAWLIERVHLVTAVKTTRLKTGQYKLHIILLCPYIIIFVLMLSFRNIYLEADGTCTIGLQDIASIPLLVYDFIFNLYLTWLFMKPLTNIGRNTRQDWKVSRLYKLARRTLVASVVCLSVSFINVLLVVLSHGHQRGLICLTMCTVDVTVNVVTVHWVTTSGSSGSGNNRTKTNNDEHMTADMTFDGENHEKSMKFDIQMVQPHILDDDDDDSITSAEVSHTSKKPINQYYN</sequence>
<keyword evidence="4" id="KW-1185">Reference proteome</keyword>
<feature type="transmembrane region" description="Helical" evidence="2">
    <location>
        <begin position="173"/>
        <end position="192"/>
    </location>
</feature>
<feature type="transmembrane region" description="Helical" evidence="2">
    <location>
        <begin position="58"/>
        <end position="81"/>
    </location>
</feature>
<protein>
    <submittedName>
        <fullName evidence="3">Uncharacterized protein</fullName>
    </submittedName>
</protein>
<dbReference type="OrthoDB" id="3210850at2759"/>